<dbReference type="Pfam" id="PF00319">
    <property type="entry name" value="SRF-TF"/>
    <property type="match status" value="1"/>
</dbReference>
<dbReference type="Proteomes" id="UP000019116">
    <property type="component" value="Chromosome 3B"/>
</dbReference>
<dbReference type="EnsemblPlants" id="TraesCS3B02G454700.1">
    <property type="protein sequence ID" value="TraesCS3B02G454700.1.cds1"/>
    <property type="gene ID" value="TraesCS3B02G454700"/>
</dbReference>
<dbReference type="Gramene" id="TraesPARA_EIv1.0_0938110.1">
    <property type="protein sequence ID" value="TraesPARA_EIv1.0_0938110.1.CDS1"/>
    <property type="gene ID" value="TraesPARA_EIv1.0_0938110"/>
</dbReference>
<accession>A0A3B6FY35</accession>
<dbReference type="GO" id="GO:0006357">
    <property type="term" value="P:regulation of transcription by RNA polymerase II"/>
    <property type="evidence" value="ECO:0000318"/>
    <property type="project" value="GO_Central"/>
</dbReference>
<keyword evidence="2" id="KW-0805">Transcription regulation</keyword>
<dbReference type="Gene3D" id="3.40.1810.10">
    <property type="entry name" value="Transcription factor, MADS-box"/>
    <property type="match status" value="1"/>
</dbReference>
<dbReference type="CDD" id="cd00266">
    <property type="entry name" value="MADS_SRF_like"/>
    <property type="match status" value="1"/>
</dbReference>
<dbReference type="AlphaFoldDB" id="A0A3B6FY35"/>
<dbReference type="Gramene" id="TraesCS3B02G454700.1">
    <property type="protein sequence ID" value="TraesCS3B02G454700.1.cds1"/>
    <property type="gene ID" value="TraesCS3B02G454700"/>
</dbReference>
<protein>
    <recommendedName>
        <fullName evidence="7">MADS-box domain-containing protein</fullName>
    </recommendedName>
</protein>
<dbReference type="PRINTS" id="PR00404">
    <property type="entry name" value="MADSDOMAIN"/>
</dbReference>
<dbReference type="GO" id="GO:0046983">
    <property type="term" value="F:protein dimerization activity"/>
    <property type="evidence" value="ECO:0007669"/>
    <property type="project" value="InterPro"/>
</dbReference>
<proteinExistence type="predicted"/>
<feature type="region of interest" description="Disordered" evidence="6">
    <location>
        <begin position="365"/>
        <end position="396"/>
    </location>
</feature>
<comment type="subcellular location">
    <subcellularLocation>
        <location evidence="1">Nucleus</location>
    </subcellularLocation>
</comment>
<dbReference type="Gramene" id="TraesCAD_scaffold_004752_01G000100.1">
    <property type="protein sequence ID" value="TraesCAD_scaffold_004752_01G000100.1"/>
    <property type="gene ID" value="TraesCAD_scaffold_004752_01G000100"/>
</dbReference>
<evidence type="ECO:0000259" key="7">
    <source>
        <dbReference type="PROSITE" id="PS50066"/>
    </source>
</evidence>
<evidence type="ECO:0000313" key="9">
    <source>
        <dbReference type="Proteomes" id="UP000019116"/>
    </source>
</evidence>
<organism evidence="8">
    <name type="scientific">Triticum aestivum</name>
    <name type="common">Wheat</name>
    <dbReference type="NCBI Taxonomy" id="4565"/>
    <lineage>
        <taxon>Eukaryota</taxon>
        <taxon>Viridiplantae</taxon>
        <taxon>Streptophyta</taxon>
        <taxon>Embryophyta</taxon>
        <taxon>Tracheophyta</taxon>
        <taxon>Spermatophyta</taxon>
        <taxon>Magnoliopsida</taxon>
        <taxon>Liliopsida</taxon>
        <taxon>Poales</taxon>
        <taxon>Poaceae</taxon>
        <taxon>BOP clade</taxon>
        <taxon>Pooideae</taxon>
        <taxon>Triticodae</taxon>
        <taxon>Triticeae</taxon>
        <taxon>Triticinae</taxon>
        <taxon>Triticum</taxon>
    </lineage>
</organism>
<dbReference type="InterPro" id="IPR033897">
    <property type="entry name" value="SRF-like_MADS-box"/>
</dbReference>
<dbReference type="SUPFAM" id="SSF55455">
    <property type="entry name" value="SRF-like"/>
    <property type="match status" value="1"/>
</dbReference>
<evidence type="ECO:0000313" key="8">
    <source>
        <dbReference type="EnsemblPlants" id="TraesCS3B02G454700.1.cds1"/>
    </source>
</evidence>
<sequence length="396" mass="41815">MPRGKTPTGLIENERRRGLSFKNRRRGLLDKADQLAVLCGVPVAVVCADPRGGEPTVVESEEGVLARYRALPAVRRVGHAHRGYLEGLLVKERTKLARVRQGGPDALAAPHAELGRMTLDELRELLGAVDAAMAAAAQRRRALGLQPTGDGGAVVETARVDSGPWIAGGSSSSEDGGYPMQQLQQQQGPGGAGLLELAMWHGGGMTMQPDGCSYGAMNAMQAAYSNPRHDAPLLDQAMMMVPRDYYHDAMNTTQWMQLQQPAYNQQRDAIGTGTGAHGMGGYQLPMPGNGGNYHGHGGFFPRYDGGNSSGYAGAMPDLTMWCPAEPCNASAMPGPSFTGNSNFSNLLPEFHGMGGAGGSGMNYYADGNETQGSSNELHCSGGSSLEDLLFGDDSDD</sequence>
<dbReference type="Gramene" id="TraesARI3B03G01761260.1">
    <property type="protein sequence ID" value="TraesARI3B03G01761260.1.CDS1"/>
    <property type="gene ID" value="TraesARI3B03G01761260"/>
</dbReference>
<keyword evidence="3" id="KW-0238">DNA-binding</keyword>
<dbReference type="Gramene" id="TraesSYM3B03G01754820.1">
    <property type="protein sequence ID" value="TraesSYM3B03G01754820.1.CDS1"/>
    <property type="gene ID" value="TraesSYM3B03G01754820"/>
</dbReference>
<dbReference type="GO" id="GO:0000981">
    <property type="term" value="F:DNA-binding transcription factor activity, RNA polymerase II-specific"/>
    <property type="evidence" value="ECO:0000318"/>
    <property type="project" value="GO_Central"/>
</dbReference>
<keyword evidence="5" id="KW-0539">Nucleus</keyword>
<dbReference type="GO" id="GO:0045944">
    <property type="term" value="P:positive regulation of transcription by RNA polymerase II"/>
    <property type="evidence" value="ECO:0007669"/>
    <property type="project" value="InterPro"/>
</dbReference>
<evidence type="ECO:0000256" key="3">
    <source>
        <dbReference type="ARBA" id="ARBA00023125"/>
    </source>
</evidence>
<dbReference type="Gramene" id="TraesCLE_scaffold_041649_01G000100.1">
    <property type="protein sequence ID" value="TraesCLE_scaffold_041649_01G000100.1"/>
    <property type="gene ID" value="TraesCLE_scaffold_041649_01G000100"/>
</dbReference>
<dbReference type="GO" id="GO:0000978">
    <property type="term" value="F:RNA polymerase II cis-regulatory region sequence-specific DNA binding"/>
    <property type="evidence" value="ECO:0000318"/>
    <property type="project" value="GO_Central"/>
</dbReference>
<dbReference type="InterPro" id="IPR050142">
    <property type="entry name" value="MADS-box/MEF2_TF"/>
</dbReference>
<dbReference type="Gramene" id="TraesNOR3B03G01755610.1">
    <property type="protein sequence ID" value="TraesNOR3B03G01755610.1.CDS1"/>
    <property type="gene ID" value="TraesNOR3B03G01755610"/>
</dbReference>
<dbReference type="PANTHER" id="PTHR48019">
    <property type="entry name" value="SERUM RESPONSE FACTOR HOMOLOG"/>
    <property type="match status" value="1"/>
</dbReference>
<dbReference type="Gramene" id="TraesRN3B0101127000.1">
    <property type="protein sequence ID" value="TraesRN3B0101127000.1"/>
    <property type="gene ID" value="TraesRN3B0101127000"/>
</dbReference>
<dbReference type="SMART" id="SM00432">
    <property type="entry name" value="MADS"/>
    <property type="match status" value="1"/>
</dbReference>
<reference evidence="8" key="2">
    <citation type="submission" date="2018-10" db="UniProtKB">
        <authorList>
            <consortium name="EnsemblPlants"/>
        </authorList>
    </citation>
    <scope>IDENTIFICATION</scope>
</reference>
<keyword evidence="4" id="KW-0804">Transcription</keyword>
<dbReference type="STRING" id="4565.A0A3B6FY35"/>
<keyword evidence="9" id="KW-1185">Reference proteome</keyword>
<dbReference type="PROSITE" id="PS50066">
    <property type="entry name" value="MADS_BOX_2"/>
    <property type="match status" value="1"/>
</dbReference>
<dbReference type="OrthoDB" id="605507at2759"/>
<evidence type="ECO:0000256" key="6">
    <source>
        <dbReference type="SAM" id="MobiDB-lite"/>
    </source>
</evidence>
<dbReference type="SMR" id="A0A3B6FY35"/>
<evidence type="ECO:0000256" key="5">
    <source>
        <dbReference type="ARBA" id="ARBA00023242"/>
    </source>
</evidence>
<name>A0A3B6FY35_WHEAT</name>
<dbReference type="OMA" id="LELAMWH"/>
<reference evidence="8" key="1">
    <citation type="submission" date="2018-08" db="EMBL/GenBank/DDBJ databases">
        <authorList>
            <person name="Rossello M."/>
        </authorList>
    </citation>
    <scope>NUCLEOTIDE SEQUENCE [LARGE SCALE GENOMIC DNA]</scope>
    <source>
        <strain evidence="8">cv. Chinese Spring</strain>
    </source>
</reference>
<evidence type="ECO:0000256" key="1">
    <source>
        <dbReference type="ARBA" id="ARBA00004123"/>
    </source>
</evidence>
<feature type="domain" description="MADS-box" evidence="7">
    <location>
        <begin position="1"/>
        <end position="52"/>
    </location>
</feature>
<feature type="compositionally biased region" description="Polar residues" evidence="6">
    <location>
        <begin position="368"/>
        <end position="383"/>
    </location>
</feature>
<evidence type="ECO:0000256" key="4">
    <source>
        <dbReference type="ARBA" id="ARBA00023163"/>
    </source>
</evidence>
<dbReference type="InterPro" id="IPR002100">
    <property type="entry name" value="TF_MADSbox"/>
</dbReference>
<dbReference type="Gramene" id="TraesJUL3B03G01746610.1">
    <property type="protein sequence ID" value="TraesJUL3B03G01746610.1.CDS1"/>
    <property type="gene ID" value="TraesJUL3B03G01746610"/>
</dbReference>
<evidence type="ECO:0000256" key="2">
    <source>
        <dbReference type="ARBA" id="ARBA00023015"/>
    </source>
</evidence>
<dbReference type="GO" id="GO:0005634">
    <property type="term" value="C:nucleus"/>
    <property type="evidence" value="ECO:0007669"/>
    <property type="project" value="UniProtKB-SubCell"/>
</dbReference>
<dbReference type="InterPro" id="IPR036879">
    <property type="entry name" value="TF_MADSbox_sf"/>
</dbReference>